<sequence>MLRFQGRMWSSGSSAPAGPQPSVTEHTLISLDLHSTAGFHGWKASVRSGAGLEFEKNVLDCCMFLMTQSYPKTMNMRDPVMVGRNMGAMCCGPSASRRVTVFDCAHHTEEDLTLDVFVNEMGRTVPNKTNGSIWALLLRALARGRRPQGQHLHGLRHQVRVLGGERRQDKLVWLVRTVGGREKASLLAVETVSIGKNISTKAVGQDRHRTSPTSTSYPKVAAVSHTGSSEERAVMDHAFLLLSFKREYTIPVKENLLELSVREEPVLLGDPLSFSVTRRRKAATPQTVTFSGSFDLQSYTGKQLAYLGVIQKTVHVEDEVSSVVLTWDSSTYTGSLDLFEDEPVIKGFILVEVMETKETIATEGRCVSGTPSSLQSSHASSISPQLPNKGGVGQALTCTCTFRNSLVTPLTHVMFSVESLGLSSLQSTEQGTVPPGKTMQSQIRRTPVKAGPRKFVIKLSSQQVKEIHAEKMVLITQ</sequence>
<dbReference type="FunFam" id="2.60.40.10:FF:001482">
    <property type="entry name" value="Protein-glutamine gamma-glutamyltransferase 4"/>
    <property type="match status" value="1"/>
</dbReference>
<proteinExistence type="predicted"/>
<name>A0A091DQE2_FUKDA</name>
<dbReference type="InterPro" id="IPR038765">
    <property type="entry name" value="Papain-like_cys_pep_sf"/>
</dbReference>
<dbReference type="Pfam" id="PF00927">
    <property type="entry name" value="Transglut_C"/>
    <property type="match status" value="1"/>
</dbReference>
<gene>
    <name evidence="3" type="ORF">H920_05460</name>
</gene>
<dbReference type="Proteomes" id="UP000028990">
    <property type="component" value="Unassembled WGS sequence"/>
</dbReference>
<evidence type="ECO:0000313" key="3">
    <source>
        <dbReference type="EMBL" id="KFO33272.1"/>
    </source>
</evidence>
<dbReference type="InterPro" id="IPR036985">
    <property type="entry name" value="Transglutaminase-like_sf"/>
</dbReference>
<dbReference type="GO" id="GO:0003810">
    <property type="term" value="F:protein-glutamine gamma-glutamyltransferase activity"/>
    <property type="evidence" value="ECO:0007669"/>
    <property type="project" value="InterPro"/>
</dbReference>
<evidence type="ECO:0000256" key="1">
    <source>
        <dbReference type="SAM" id="MobiDB-lite"/>
    </source>
</evidence>
<dbReference type="InterPro" id="IPR036238">
    <property type="entry name" value="Transglutaminase_C_sf"/>
</dbReference>
<dbReference type="AlphaFoldDB" id="A0A091DQE2"/>
<evidence type="ECO:0000259" key="2">
    <source>
        <dbReference type="Pfam" id="PF00927"/>
    </source>
</evidence>
<dbReference type="Gene3D" id="3.90.260.10">
    <property type="entry name" value="Transglutaminase-like"/>
    <property type="match status" value="2"/>
</dbReference>
<dbReference type="InterPro" id="IPR050779">
    <property type="entry name" value="Transglutaminase"/>
</dbReference>
<dbReference type="SUPFAM" id="SSF49309">
    <property type="entry name" value="Transglutaminase, two C-terminal domains"/>
    <property type="match status" value="1"/>
</dbReference>
<feature type="compositionally biased region" description="Low complexity" evidence="1">
    <location>
        <begin position="10"/>
        <end position="22"/>
    </location>
</feature>
<dbReference type="Gene3D" id="2.60.40.10">
    <property type="entry name" value="Immunoglobulins"/>
    <property type="match status" value="2"/>
</dbReference>
<dbReference type="PANTHER" id="PTHR11590">
    <property type="entry name" value="PROTEIN-GLUTAMINE GAMMA-GLUTAMYLTRANSFERASE"/>
    <property type="match status" value="1"/>
</dbReference>
<keyword evidence="3" id="KW-0808">Transferase</keyword>
<organism evidence="3 4">
    <name type="scientific">Fukomys damarensis</name>
    <name type="common">Damaraland mole rat</name>
    <name type="synonym">Cryptomys damarensis</name>
    <dbReference type="NCBI Taxonomy" id="885580"/>
    <lineage>
        <taxon>Eukaryota</taxon>
        <taxon>Metazoa</taxon>
        <taxon>Chordata</taxon>
        <taxon>Craniata</taxon>
        <taxon>Vertebrata</taxon>
        <taxon>Euteleostomi</taxon>
        <taxon>Mammalia</taxon>
        <taxon>Eutheria</taxon>
        <taxon>Euarchontoglires</taxon>
        <taxon>Glires</taxon>
        <taxon>Rodentia</taxon>
        <taxon>Hystricomorpha</taxon>
        <taxon>Bathyergidae</taxon>
        <taxon>Fukomys</taxon>
    </lineage>
</organism>
<feature type="compositionally biased region" description="Low complexity" evidence="1">
    <location>
        <begin position="372"/>
        <end position="383"/>
    </location>
</feature>
<feature type="region of interest" description="Disordered" evidence="1">
    <location>
        <begin position="1"/>
        <end position="23"/>
    </location>
</feature>
<evidence type="ECO:0000313" key="4">
    <source>
        <dbReference type="Proteomes" id="UP000028990"/>
    </source>
</evidence>
<dbReference type="SUPFAM" id="SSF54001">
    <property type="entry name" value="Cysteine proteinases"/>
    <property type="match status" value="1"/>
</dbReference>
<feature type="region of interest" description="Disordered" evidence="1">
    <location>
        <begin position="365"/>
        <end position="386"/>
    </location>
</feature>
<dbReference type="EMBL" id="KN122104">
    <property type="protein sequence ID" value="KFO33272.1"/>
    <property type="molecule type" value="Genomic_DNA"/>
</dbReference>
<accession>A0A091DQE2</accession>
<protein>
    <submittedName>
        <fullName evidence="3">Protein-glutamine gamma-glutamyltransferase 4</fullName>
    </submittedName>
</protein>
<reference evidence="3 4" key="1">
    <citation type="submission" date="2013-11" db="EMBL/GenBank/DDBJ databases">
        <title>The Damaraland mole rat (Fukomys damarensis) genome and evolution of African mole rats.</title>
        <authorList>
            <person name="Gladyshev V.N."/>
            <person name="Fang X."/>
        </authorList>
    </citation>
    <scope>NUCLEOTIDE SEQUENCE [LARGE SCALE GENOMIC DNA]</scope>
    <source>
        <tissue evidence="3">Liver</tissue>
    </source>
</reference>
<dbReference type="PANTHER" id="PTHR11590:SF70">
    <property type="entry name" value="PROTEIN-GLUTAMINE GAMMA-GLUTAMYLTRANSFERASE 4"/>
    <property type="match status" value="1"/>
</dbReference>
<dbReference type="InterPro" id="IPR013783">
    <property type="entry name" value="Ig-like_fold"/>
</dbReference>
<keyword evidence="4" id="KW-1185">Reference proteome</keyword>
<feature type="domain" description="Transglutaminase C-terminal" evidence="2">
    <location>
        <begin position="385"/>
        <end position="477"/>
    </location>
</feature>
<dbReference type="InterPro" id="IPR008958">
    <property type="entry name" value="Transglutaminase_C"/>
</dbReference>